<feature type="domain" description="UspA" evidence="2">
    <location>
        <begin position="13"/>
        <end position="150"/>
    </location>
</feature>
<dbReference type="InterPro" id="IPR014729">
    <property type="entry name" value="Rossmann-like_a/b/a_fold"/>
</dbReference>
<dbReference type="Pfam" id="PF00582">
    <property type="entry name" value="Usp"/>
    <property type="match status" value="1"/>
</dbReference>
<organism evidence="3 4">
    <name type="scientific">Haladaptatus pallidirubidus</name>
    <dbReference type="NCBI Taxonomy" id="1008152"/>
    <lineage>
        <taxon>Archaea</taxon>
        <taxon>Methanobacteriati</taxon>
        <taxon>Methanobacteriota</taxon>
        <taxon>Stenosarchaea group</taxon>
        <taxon>Halobacteria</taxon>
        <taxon>Halobacteriales</taxon>
        <taxon>Haladaptataceae</taxon>
        <taxon>Haladaptatus</taxon>
    </lineage>
</organism>
<dbReference type="EMBL" id="BAABKX010000030">
    <property type="protein sequence ID" value="GAA5064043.1"/>
    <property type="molecule type" value="Genomic_DNA"/>
</dbReference>
<evidence type="ECO:0000259" key="2">
    <source>
        <dbReference type="Pfam" id="PF00582"/>
    </source>
</evidence>
<dbReference type="Proteomes" id="UP001501729">
    <property type="component" value="Unassembled WGS sequence"/>
</dbReference>
<reference evidence="3 4" key="1">
    <citation type="journal article" date="2019" name="Int. J. Syst. Evol. Microbiol.">
        <title>The Global Catalogue of Microorganisms (GCM) 10K type strain sequencing project: providing services to taxonomists for standard genome sequencing and annotation.</title>
        <authorList>
            <consortium name="The Broad Institute Genomics Platform"/>
            <consortium name="The Broad Institute Genome Sequencing Center for Infectious Disease"/>
            <person name="Wu L."/>
            <person name="Ma J."/>
        </authorList>
    </citation>
    <scope>NUCLEOTIDE SEQUENCE [LARGE SCALE GENOMIC DNA]</scope>
    <source>
        <strain evidence="3 4">JCM 17504</strain>
    </source>
</reference>
<dbReference type="AlphaFoldDB" id="A0AAV3UQN2"/>
<evidence type="ECO:0000313" key="3">
    <source>
        <dbReference type="EMBL" id="GAA5064043.1"/>
    </source>
</evidence>
<dbReference type="RefSeq" id="WP_227778745.1">
    <property type="nucleotide sequence ID" value="NZ_BAABKX010000030.1"/>
</dbReference>
<comment type="caution">
    <text evidence="3">The sequence shown here is derived from an EMBL/GenBank/DDBJ whole genome shotgun (WGS) entry which is preliminary data.</text>
</comment>
<evidence type="ECO:0000313" key="4">
    <source>
        <dbReference type="Proteomes" id="UP001501729"/>
    </source>
</evidence>
<sequence length="179" mass="20214">MLPTSNQHDTLPYESILVLTDGSERAKRIAEWELVFREASEATIHRIDVLDCLDSGAIIQTDDGGGQNEHRQPERSSSRLSPHYPVNRSYGCVSAIDVLHGMPHEAILDYVAANLIDCIVLSTHEQTSPNQSFLEQTFTRIHQEAPVPVINIDERASQYTTQRELAHYAREHSRPSEQK</sequence>
<name>A0AAV3UQN2_9EURY</name>
<feature type="region of interest" description="Disordered" evidence="1">
    <location>
        <begin position="60"/>
        <end position="83"/>
    </location>
</feature>
<evidence type="ECO:0000256" key="1">
    <source>
        <dbReference type="SAM" id="MobiDB-lite"/>
    </source>
</evidence>
<protein>
    <recommendedName>
        <fullName evidence="2">UspA domain-containing protein</fullName>
    </recommendedName>
</protein>
<dbReference type="InterPro" id="IPR006016">
    <property type="entry name" value="UspA"/>
</dbReference>
<dbReference type="Gene3D" id="3.40.50.620">
    <property type="entry name" value="HUPs"/>
    <property type="match status" value="1"/>
</dbReference>
<accession>A0AAV3UQN2</accession>
<gene>
    <name evidence="3" type="ORF">GCM10025751_53120</name>
</gene>
<dbReference type="CDD" id="cd00293">
    <property type="entry name" value="USP-like"/>
    <property type="match status" value="1"/>
</dbReference>
<feature type="compositionally biased region" description="Basic and acidic residues" evidence="1">
    <location>
        <begin position="68"/>
        <end position="77"/>
    </location>
</feature>
<dbReference type="SUPFAM" id="SSF52402">
    <property type="entry name" value="Adenine nucleotide alpha hydrolases-like"/>
    <property type="match status" value="1"/>
</dbReference>
<keyword evidence="4" id="KW-1185">Reference proteome</keyword>
<dbReference type="GeneID" id="68617515"/>
<proteinExistence type="predicted"/>